<reference evidence="2" key="1">
    <citation type="journal article" date="2023" name="Hortic. Res.">
        <title>A chromosome-level phased genome enabling allele-level studies in sweet orange: a case study on citrus Huanglongbing tolerance.</title>
        <authorList>
            <person name="Wu B."/>
            <person name="Yu Q."/>
            <person name="Deng Z."/>
            <person name="Duan Y."/>
            <person name="Luo F."/>
            <person name="Gmitter F. Jr."/>
        </authorList>
    </citation>
    <scope>NUCLEOTIDE SEQUENCE [LARGE SCALE GENOMIC DNA]</scope>
    <source>
        <strain evidence="2">cv. Valencia</strain>
    </source>
</reference>
<name>A0ACB8HUM3_CITSI</name>
<proteinExistence type="predicted"/>
<organism evidence="1 2">
    <name type="scientific">Citrus sinensis</name>
    <name type="common">Sweet orange</name>
    <name type="synonym">Citrus aurantium var. sinensis</name>
    <dbReference type="NCBI Taxonomy" id="2711"/>
    <lineage>
        <taxon>Eukaryota</taxon>
        <taxon>Viridiplantae</taxon>
        <taxon>Streptophyta</taxon>
        <taxon>Embryophyta</taxon>
        <taxon>Tracheophyta</taxon>
        <taxon>Spermatophyta</taxon>
        <taxon>Magnoliopsida</taxon>
        <taxon>eudicotyledons</taxon>
        <taxon>Gunneridae</taxon>
        <taxon>Pentapetalae</taxon>
        <taxon>rosids</taxon>
        <taxon>malvids</taxon>
        <taxon>Sapindales</taxon>
        <taxon>Rutaceae</taxon>
        <taxon>Aurantioideae</taxon>
        <taxon>Citrus</taxon>
    </lineage>
</organism>
<evidence type="ECO:0000313" key="2">
    <source>
        <dbReference type="Proteomes" id="UP000829398"/>
    </source>
</evidence>
<dbReference type="Proteomes" id="UP000829398">
    <property type="component" value="Chromosome 9"/>
</dbReference>
<accession>A0ACB8HUM3</accession>
<gene>
    <name evidence="1" type="ORF">KPL71_025648</name>
</gene>
<comment type="caution">
    <text evidence="1">The sequence shown here is derived from an EMBL/GenBank/DDBJ whole genome shotgun (WGS) entry which is preliminary data.</text>
</comment>
<sequence>MDSVVLQLCYDGWWETLADGRTEYVNAKNTAFLVRKDCTFEQFMARVYEVLQINPIEYSLSMKTTLRSSNTMYRACSLPMDIFNDEMVNVVLHMASDVVNYGCIPIFVTTHPRVPAENPEPFVESESSFRANESVPDIEEEVLPQQMSFQQHYSPVNENNDTIDDNGITIADVEDNVLPLGTSLGQHYSPFQNNEFRSYDDPGYNTNNTEADNVQGMNSNTEVDDRDTGHSDIPINNEDEHQYDIPVNNRENRPIPPMARSRRRTTVDPLVSLAPVLPSNLVAPDLVRSCNSADIGVGKLFAEKNELILELRKVALREKFDFKIARSTTTRFEAHCSSESCNWRLRATRGSDEHNVPWVVRRVDNVHTCSNEVLPSGLRQVRSRVVGHLIADKFIQDKRIYTPNDIRADMQQEYGVQLTYQQAYRAKEVGLEIVRGNPAESYNLLPKYSHVLTKANDGTVTHLQRDGDDNFLYYFVALGSSIKGFTQYIRPVIAVDGTHLKGLYRGSMFVATCLDGNNQLYPLAIGVMDSENNDAWEWFMTKLHGVIGDRPELVFISDRCTAIKRAVFKAFHTAGHGVCFYHVKGNIKSKFRMSKAIWDQFEPAFINAAKAYGHEEFKRQLEGLWMLHSAAADYLENNVGTCNWARSEFEGRRYSILTTNIAESVNSLMREPRKFPVTHLVDHFRKTLQQWFYDRKIVAESMSTRLTTWADEIVGERRILAERMTVRPVSQHRFHVLGGGMKEGIVDIHERTCSCRVFQLDQLVCAHAIAACLIVRVDYISLCSDYYSKDSLVMAYAEPVEPIGDMTDWDIPEEIQEIRVNPPIEAPPPGRRPELRIPSIGEDVNRRTVRCGRCNQPGHNRKRCKNPIVSNPN</sequence>
<evidence type="ECO:0000313" key="1">
    <source>
        <dbReference type="EMBL" id="KAH9678283.1"/>
    </source>
</evidence>
<dbReference type="EMBL" id="CM039178">
    <property type="protein sequence ID" value="KAH9678283.1"/>
    <property type="molecule type" value="Genomic_DNA"/>
</dbReference>
<protein>
    <submittedName>
        <fullName evidence="1">SWIM-type domain-containing protein</fullName>
    </submittedName>
</protein>
<keyword evidence="2" id="KW-1185">Reference proteome</keyword>